<proteinExistence type="predicted"/>
<organism evidence="3 4">
    <name type="scientific">Ovis aries</name>
    <name type="common">Sheep</name>
    <dbReference type="NCBI Taxonomy" id="9940"/>
    <lineage>
        <taxon>Eukaryota</taxon>
        <taxon>Metazoa</taxon>
        <taxon>Chordata</taxon>
        <taxon>Craniata</taxon>
        <taxon>Vertebrata</taxon>
        <taxon>Euteleostomi</taxon>
        <taxon>Mammalia</taxon>
        <taxon>Eutheria</taxon>
        <taxon>Laurasiatheria</taxon>
        <taxon>Artiodactyla</taxon>
        <taxon>Ruminantia</taxon>
        <taxon>Pecora</taxon>
        <taxon>Bovidae</taxon>
        <taxon>Caprinae</taxon>
        <taxon>Ovis</taxon>
    </lineage>
</organism>
<feature type="signal peptide" evidence="2">
    <location>
        <begin position="1"/>
        <end position="18"/>
    </location>
</feature>
<name>A0A835ZSB2_SHEEP</name>
<feature type="chain" id="PRO_5032389170" evidence="2">
    <location>
        <begin position="19"/>
        <end position="194"/>
    </location>
</feature>
<dbReference type="Proteomes" id="UP000664991">
    <property type="component" value="Chromosome 14"/>
</dbReference>
<evidence type="ECO:0000313" key="4">
    <source>
        <dbReference type="Proteomes" id="UP000664991"/>
    </source>
</evidence>
<dbReference type="AlphaFoldDB" id="A0A835ZSB2"/>
<feature type="region of interest" description="Disordered" evidence="1">
    <location>
        <begin position="50"/>
        <end position="134"/>
    </location>
</feature>
<comment type="caution">
    <text evidence="3">The sequence shown here is derived from an EMBL/GenBank/DDBJ whole genome shotgun (WGS) entry which is preliminary data.</text>
</comment>
<dbReference type="EMBL" id="JAEMGP010000014">
    <property type="protein sequence ID" value="KAG5200342.1"/>
    <property type="molecule type" value="Genomic_DNA"/>
</dbReference>
<evidence type="ECO:0000256" key="1">
    <source>
        <dbReference type="SAM" id="MobiDB-lite"/>
    </source>
</evidence>
<protein>
    <submittedName>
        <fullName evidence="3">Uncharacterized protein</fullName>
    </submittedName>
</protein>
<evidence type="ECO:0000256" key="2">
    <source>
        <dbReference type="SAM" id="SignalP"/>
    </source>
</evidence>
<sequence>MQAWRLAALPGLLCPSAGQPAFLFIGAAGGLQAAYRKRCLEKQEAFEAQGRVASEMSIGETSGRSLKGDSRLRADPLSSGSWAPGPAGLKDRQHLDGTAAGPLLPTRRRAAPCGPDAEQRSTDTRSVSPGLVPDGCKQHPWGSYQTLPPALPFSYPWYPRALPSRKKQVTVPSMGICLTLQNPESGAKTKDKCR</sequence>
<gene>
    <name evidence="3" type="ORF">JEQ12_004876</name>
</gene>
<evidence type="ECO:0000313" key="3">
    <source>
        <dbReference type="EMBL" id="KAG5200342.1"/>
    </source>
</evidence>
<keyword evidence="2" id="KW-0732">Signal</keyword>
<reference evidence="3 4" key="1">
    <citation type="submission" date="2020-12" db="EMBL/GenBank/DDBJ databases">
        <title>De novo assembly of Tibetan sheep genome.</title>
        <authorList>
            <person name="Li X."/>
        </authorList>
    </citation>
    <scope>NUCLEOTIDE SEQUENCE [LARGE SCALE GENOMIC DNA]</scope>
    <source>
        <tissue evidence="3">Heart</tissue>
    </source>
</reference>
<accession>A0A835ZSB2</accession>